<dbReference type="PANTHER" id="PTHR45815">
    <property type="entry name" value="PROTEIN DISULFIDE-ISOMERASE A6"/>
    <property type="match status" value="1"/>
</dbReference>
<dbReference type="InterPro" id="IPR013766">
    <property type="entry name" value="Thioredoxin_domain"/>
</dbReference>
<dbReference type="InterPro" id="IPR036249">
    <property type="entry name" value="Thioredoxin-like_sf"/>
</dbReference>
<name>A0A498SFD0_ACAVI</name>
<dbReference type="PANTHER" id="PTHR45815:SF3">
    <property type="entry name" value="PROTEIN DISULFIDE-ISOMERASE A6"/>
    <property type="match status" value="1"/>
</dbReference>
<keyword evidence="3" id="KW-1185">Reference proteome</keyword>
<dbReference type="STRING" id="6277.A0A498SFD0"/>
<dbReference type="AlphaFoldDB" id="A0A498SFD0"/>
<dbReference type="EMBL" id="UPTC01000686">
    <property type="protein sequence ID" value="VBB29749.1"/>
    <property type="molecule type" value="Genomic_DNA"/>
</dbReference>
<evidence type="ECO:0000313" key="2">
    <source>
        <dbReference type="EMBL" id="VBB29749.1"/>
    </source>
</evidence>
<dbReference type="Proteomes" id="UP000276991">
    <property type="component" value="Unassembled WGS sequence"/>
</dbReference>
<dbReference type="GO" id="GO:0005788">
    <property type="term" value="C:endoplasmic reticulum lumen"/>
    <property type="evidence" value="ECO:0007669"/>
    <property type="project" value="TreeGrafter"/>
</dbReference>
<proteinExistence type="predicted"/>
<dbReference type="Pfam" id="PF00085">
    <property type="entry name" value="Thioredoxin"/>
    <property type="match status" value="1"/>
</dbReference>
<dbReference type="GO" id="GO:0015035">
    <property type="term" value="F:protein-disulfide reductase activity"/>
    <property type="evidence" value="ECO:0007669"/>
    <property type="project" value="TreeGrafter"/>
</dbReference>
<organism evidence="2 3">
    <name type="scientific">Acanthocheilonema viteae</name>
    <name type="common">Filarial nematode worm</name>
    <name type="synonym">Dipetalonema viteae</name>
    <dbReference type="NCBI Taxonomy" id="6277"/>
    <lineage>
        <taxon>Eukaryota</taxon>
        <taxon>Metazoa</taxon>
        <taxon>Ecdysozoa</taxon>
        <taxon>Nematoda</taxon>
        <taxon>Chromadorea</taxon>
        <taxon>Rhabditida</taxon>
        <taxon>Spirurina</taxon>
        <taxon>Spiruromorpha</taxon>
        <taxon>Filarioidea</taxon>
        <taxon>Onchocercidae</taxon>
        <taxon>Acanthocheilonema</taxon>
    </lineage>
</organism>
<reference evidence="2 3" key="1">
    <citation type="submission" date="2018-08" db="EMBL/GenBank/DDBJ databases">
        <authorList>
            <person name="Laetsch R D."/>
            <person name="Stevens L."/>
            <person name="Kumar S."/>
            <person name="Blaxter L. M."/>
        </authorList>
    </citation>
    <scope>NUCLEOTIDE SEQUENCE [LARGE SCALE GENOMIC DNA]</scope>
</reference>
<gene>
    <name evidence="2" type="ORF">NAV_LOCUS4540</name>
</gene>
<dbReference type="Gene3D" id="3.40.30.10">
    <property type="entry name" value="Glutaredoxin"/>
    <property type="match status" value="1"/>
</dbReference>
<evidence type="ECO:0000259" key="1">
    <source>
        <dbReference type="Pfam" id="PF00085"/>
    </source>
</evidence>
<feature type="domain" description="Thioredoxin" evidence="1">
    <location>
        <begin position="15"/>
        <end position="83"/>
    </location>
</feature>
<evidence type="ECO:0000313" key="3">
    <source>
        <dbReference type="Proteomes" id="UP000276991"/>
    </source>
</evidence>
<dbReference type="OrthoDB" id="10264505at2759"/>
<protein>
    <recommendedName>
        <fullName evidence="1">Thioredoxin domain-containing protein</fullName>
    </recommendedName>
</protein>
<sequence>MVLPLAIVKTLIRTVTFRNVACGHCQKLAPEYMKLANAVKGIFKIGAVDMTQHQSVGAPYNVQGFPTIKIFGVDKKAPMEYQG</sequence>
<accession>A0A498SFD0</accession>
<dbReference type="SUPFAM" id="SSF52833">
    <property type="entry name" value="Thioredoxin-like"/>
    <property type="match status" value="1"/>
</dbReference>
<dbReference type="GO" id="GO:0034976">
    <property type="term" value="P:response to endoplasmic reticulum stress"/>
    <property type="evidence" value="ECO:0007669"/>
    <property type="project" value="TreeGrafter"/>
</dbReference>